<keyword evidence="3 6" id="KW-1133">Transmembrane helix</keyword>
<evidence type="ECO:0000313" key="9">
    <source>
        <dbReference type="Proteomes" id="UP000314616"/>
    </source>
</evidence>
<feature type="region of interest" description="Disordered" evidence="5">
    <location>
        <begin position="487"/>
        <end position="508"/>
    </location>
</feature>
<evidence type="ECO:0000256" key="1">
    <source>
        <dbReference type="ARBA" id="ARBA00004127"/>
    </source>
</evidence>
<dbReference type="InterPro" id="IPR007263">
    <property type="entry name" value="DCC1-like"/>
</dbReference>
<feature type="transmembrane region" description="Helical" evidence="6">
    <location>
        <begin position="218"/>
        <end position="239"/>
    </location>
</feature>
<dbReference type="Proteomes" id="UP000314616">
    <property type="component" value="Chromosome"/>
</dbReference>
<evidence type="ECO:0000259" key="7">
    <source>
        <dbReference type="SMART" id="SM00752"/>
    </source>
</evidence>
<dbReference type="OrthoDB" id="9813713at2"/>
<keyword evidence="4 6" id="KW-0472">Membrane</keyword>
<dbReference type="AlphaFoldDB" id="A0A5B8BZT2"/>
<proteinExistence type="predicted"/>
<feature type="transmembrane region" description="Helical" evidence="6">
    <location>
        <begin position="246"/>
        <end position="276"/>
    </location>
</feature>
<dbReference type="GO" id="GO:0015035">
    <property type="term" value="F:protein-disulfide reductase activity"/>
    <property type="evidence" value="ECO:0007669"/>
    <property type="project" value="InterPro"/>
</dbReference>
<feature type="transmembrane region" description="Helical" evidence="6">
    <location>
        <begin position="296"/>
        <end position="316"/>
    </location>
</feature>
<evidence type="ECO:0000256" key="5">
    <source>
        <dbReference type="SAM" id="MobiDB-lite"/>
    </source>
</evidence>
<dbReference type="RefSeq" id="WP_139927373.1">
    <property type="nucleotide sequence ID" value="NZ_CP040915.1"/>
</dbReference>
<evidence type="ECO:0000313" key="8">
    <source>
        <dbReference type="EMBL" id="QDC23929.1"/>
    </source>
</evidence>
<dbReference type="Pfam" id="PF04134">
    <property type="entry name" value="DCC1-like"/>
    <property type="match status" value="1"/>
</dbReference>
<protein>
    <submittedName>
        <fullName evidence="8">DUF393 domain-containing protein</fullName>
    </submittedName>
</protein>
<evidence type="ECO:0000256" key="6">
    <source>
        <dbReference type="SAM" id="Phobius"/>
    </source>
</evidence>
<reference evidence="8 9" key="1">
    <citation type="submission" date="2019-05" db="EMBL/GenBank/DDBJ databases">
        <title>Georgenia *** sp. nov., and Georgenia *** sp. nov., isolated from the intestinal contents of plateau pika (Ochotona curzoniae) in the Qinghai-Tibet plateau of China.</title>
        <authorList>
            <person name="Tian Z."/>
        </authorList>
    </citation>
    <scope>NUCLEOTIDE SEQUENCE [LARGE SCALE GENOMIC DNA]</scope>
    <source>
        <strain evidence="8 9">Z443</strain>
    </source>
</reference>
<name>A0A5B8BZT2_9MICO</name>
<keyword evidence="2 6" id="KW-0812">Transmembrane</keyword>
<evidence type="ECO:0000256" key="4">
    <source>
        <dbReference type="ARBA" id="ARBA00023136"/>
    </source>
</evidence>
<evidence type="ECO:0000256" key="3">
    <source>
        <dbReference type="ARBA" id="ARBA00022989"/>
    </source>
</evidence>
<feature type="transmembrane region" description="Helical" evidence="6">
    <location>
        <begin position="117"/>
        <end position="137"/>
    </location>
</feature>
<dbReference type="InterPro" id="IPR011020">
    <property type="entry name" value="HTTM-like"/>
</dbReference>
<dbReference type="KEGG" id="gyu:FE374_04125"/>
<dbReference type="GO" id="GO:0012505">
    <property type="term" value="C:endomembrane system"/>
    <property type="evidence" value="ECO:0007669"/>
    <property type="project" value="UniProtKB-SubCell"/>
</dbReference>
<gene>
    <name evidence="8" type="ORF">FE374_04125</name>
</gene>
<dbReference type="Pfam" id="PF05090">
    <property type="entry name" value="HTTM"/>
    <property type="match status" value="1"/>
</dbReference>
<evidence type="ECO:0000256" key="2">
    <source>
        <dbReference type="ARBA" id="ARBA00022692"/>
    </source>
</evidence>
<dbReference type="EMBL" id="CP040915">
    <property type="protein sequence ID" value="QDC23929.1"/>
    <property type="molecule type" value="Genomic_DNA"/>
</dbReference>
<accession>A0A5B8BZT2</accession>
<feature type="transmembrane region" description="Helical" evidence="6">
    <location>
        <begin position="94"/>
        <end position="111"/>
    </location>
</feature>
<feature type="transmembrane region" description="Helical" evidence="6">
    <location>
        <begin position="26"/>
        <end position="44"/>
    </location>
</feature>
<comment type="subcellular location">
    <subcellularLocation>
        <location evidence="1">Endomembrane system</location>
        <topology evidence="1">Multi-pass membrane protein</topology>
    </subcellularLocation>
</comment>
<feature type="transmembrane region" description="Helical" evidence="6">
    <location>
        <begin position="67"/>
        <end position="87"/>
    </location>
</feature>
<feature type="transmembrane region" description="Helical" evidence="6">
    <location>
        <begin position="157"/>
        <end position="175"/>
    </location>
</feature>
<sequence>MSVTARIDSWIHGGAFTRASLARYRVVYAAIALLTLPDFSWPALFPDSMYIAPPGPFMLSPGFPPEVVLRGLEALFAACLVAILLGWFTRTASVLAVIVAMTGFGFTYSLGKIDHDILLVLLPAPMALAGWGDRFSLDAVRRRARGLPAAAERADQWPLRLYALMIGLGFLTAAWPKIRGDWLNPRTQAVQGHQVRQYFTNDKDDLLAPFFLEFDHPVFWEILDIATILLEAGLILAVLSWTTTRFAFAVAGTFHLGVWLMMNIAFFMNVVAYGFLVPWDRLPVPRALRRSFAAPAWLVRLAPVLVIAGGVSWSLLVESVGNAAGVVYPVVLVVGGLVGAWFLLAPVVRLGQAARAVHRGADPSGRLLYDADCGFCTRSALWLARRRPDRVTIVPWQSVPDLAEFGLREEDLRRQAYWQGTAGPLRGGSAAIAAAMVARGGPAVLPGLLIPSGPVRPMADLVYRAVASRRHLMPGGTDACALTPARVADEETVAPESAPPEQSPYRRA</sequence>
<feature type="domain" description="HTTM-like" evidence="7">
    <location>
        <begin position="19"/>
        <end position="280"/>
    </location>
</feature>
<feature type="transmembrane region" description="Helical" evidence="6">
    <location>
        <begin position="323"/>
        <end position="344"/>
    </location>
</feature>
<dbReference type="SMART" id="SM00752">
    <property type="entry name" value="HTTM"/>
    <property type="match status" value="1"/>
</dbReference>
<organism evidence="8 9">
    <name type="scientific">Georgenia yuyongxinii</name>
    <dbReference type="NCBI Taxonomy" id="2589797"/>
    <lineage>
        <taxon>Bacteria</taxon>
        <taxon>Bacillati</taxon>
        <taxon>Actinomycetota</taxon>
        <taxon>Actinomycetes</taxon>
        <taxon>Micrococcales</taxon>
        <taxon>Bogoriellaceae</taxon>
        <taxon>Georgenia</taxon>
    </lineage>
</organism>
<dbReference type="InterPro" id="IPR053934">
    <property type="entry name" value="HTTM_dom"/>
</dbReference>